<accession>A0A1M6PW90</accession>
<dbReference type="Proteomes" id="UP000183997">
    <property type="component" value="Unassembled WGS sequence"/>
</dbReference>
<dbReference type="AlphaFoldDB" id="A0A1M6PW90"/>
<gene>
    <name evidence="1" type="ORF">SAMN02745123_00746</name>
</gene>
<name>A0A1M6PW90_9FIRM</name>
<reference evidence="2" key="1">
    <citation type="submission" date="2016-11" db="EMBL/GenBank/DDBJ databases">
        <authorList>
            <person name="Varghese N."/>
            <person name="Submissions S."/>
        </authorList>
    </citation>
    <scope>NUCLEOTIDE SEQUENCE [LARGE SCALE GENOMIC DNA]</scope>
    <source>
        <strain evidence="2">DSM 10349</strain>
    </source>
</reference>
<protein>
    <submittedName>
        <fullName evidence="1">Uncharacterized protein</fullName>
    </submittedName>
</protein>
<dbReference type="RefSeq" id="WP_175548962.1">
    <property type="nucleotide sequence ID" value="NZ_FRAR01000007.1"/>
</dbReference>
<evidence type="ECO:0000313" key="2">
    <source>
        <dbReference type="Proteomes" id="UP000183997"/>
    </source>
</evidence>
<keyword evidence="2" id="KW-1185">Reference proteome</keyword>
<sequence>MITDINSYRNRQKLEHVNELVKDLMAVRTQIGKLKVEECQLRAHIKELTQELGWSE</sequence>
<dbReference type="STRING" id="1121421.SAMN02745123_00746"/>
<organism evidence="1 2">
    <name type="scientific">Desulforamulus aeronauticus DSM 10349</name>
    <dbReference type="NCBI Taxonomy" id="1121421"/>
    <lineage>
        <taxon>Bacteria</taxon>
        <taxon>Bacillati</taxon>
        <taxon>Bacillota</taxon>
        <taxon>Clostridia</taxon>
        <taxon>Eubacteriales</taxon>
        <taxon>Peptococcaceae</taxon>
        <taxon>Desulforamulus</taxon>
    </lineage>
</organism>
<dbReference type="EMBL" id="FRAR01000007">
    <property type="protein sequence ID" value="SHK12156.1"/>
    <property type="molecule type" value="Genomic_DNA"/>
</dbReference>
<proteinExistence type="predicted"/>
<evidence type="ECO:0000313" key="1">
    <source>
        <dbReference type="EMBL" id="SHK12156.1"/>
    </source>
</evidence>